<feature type="transmembrane region" description="Helical" evidence="5">
    <location>
        <begin position="29"/>
        <end position="48"/>
    </location>
</feature>
<protein>
    <recommendedName>
        <fullName evidence="8">Membrane protein required for colicin V production</fullName>
    </recommendedName>
</protein>
<feature type="transmembrane region" description="Helical" evidence="5">
    <location>
        <begin position="100"/>
        <end position="121"/>
    </location>
</feature>
<dbReference type="PANTHER" id="PTHR36926:SF1">
    <property type="entry name" value="COLICIN V PRODUCTION PROTEIN"/>
    <property type="match status" value="1"/>
</dbReference>
<evidence type="ECO:0008006" key="8">
    <source>
        <dbReference type="Google" id="ProtNLM"/>
    </source>
</evidence>
<evidence type="ECO:0000256" key="2">
    <source>
        <dbReference type="ARBA" id="ARBA00022692"/>
    </source>
</evidence>
<evidence type="ECO:0000313" key="7">
    <source>
        <dbReference type="Proteomes" id="UP000030125"/>
    </source>
</evidence>
<comment type="subcellular location">
    <subcellularLocation>
        <location evidence="1">Membrane</location>
        <topology evidence="1">Multi-pass membrane protein</topology>
    </subcellularLocation>
</comment>
<evidence type="ECO:0000256" key="1">
    <source>
        <dbReference type="ARBA" id="ARBA00004141"/>
    </source>
</evidence>
<gene>
    <name evidence="6" type="ORF">HQ35_04785</name>
</gene>
<dbReference type="RefSeq" id="WP_036845860.1">
    <property type="nucleotide sequence ID" value="NZ_JQJD01000033.1"/>
</dbReference>
<dbReference type="PANTHER" id="PTHR36926">
    <property type="entry name" value="COLICIN V PRODUCTION PROTEIN"/>
    <property type="match status" value="1"/>
</dbReference>
<sequence>MHWLDIVLSALLIVATLKGLLDGFVKQVISIVVIVLAVYLSLQYGPILGRLIMQTNTEPLLISGVGGLIVFVGTLLLGTIVSKLFTGLFNATPIGIFNRLLGGVLAFCSAVLILSALAAAWDAINQGLGWGYDYEKSTIYPRLLELFRTIWNR</sequence>
<proteinExistence type="predicted"/>
<comment type="caution">
    <text evidence="6">The sequence shown here is derived from an EMBL/GenBank/DDBJ whole genome shotgun (WGS) entry which is preliminary data.</text>
</comment>
<dbReference type="InterPro" id="IPR052719">
    <property type="entry name" value="CvpA-like"/>
</dbReference>
<evidence type="ECO:0000256" key="4">
    <source>
        <dbReference type="ARBA" id="ARBA00023136"/>
    </source>
</evidence>
<dbReference type="OrthoDB" id="9799585at2"/>
<feature type="transmembrane region" description="Helical" evidence="5">
    <location>
        <begin position="60"/>
        <end position="80"/>
    </location>
</feature>
<dbReference type="Pfam" id="PF02674">
    <property type="entry name" value="Colicin_V"/>
    <property type="match status" value="1"/>
</dbReference>
<organism evidence="6 7">
    <name type="scientific">Porphyromonas cangingivalis</name>
    <dbReference type="NCBI Taxonomy" id="36874"/>
    <lineage>
        <taxon>Bacteria</taxon>
        <taxon>Pseudomonadati</taxon>
        <taxon>Bacteroidota</taxon>
        <taxon>Bacteroidia</taxon>
        <taxon>Bacteroidales</taxon>
        <taxon>Porphyromonadaceae</taxon>
        <taxon>Porphyromonas</taxon>
    </lineage>
</organism>
<dbReference type="AlphaFoldDB" id="A0A099WWK7"/>
<dbReference type="EMBL" id="JQJD01000033">
    <property type="protein sequence ID" value="KGN80949.1"/>
    <property type="molecule type" value="Genomic_DNA"/>
</dbReference>
<reference evidence="6 7" key="1">
    <citation type="submission" date="2014-08" db="EMBL/GenBank/DDBJ databases">
        <title>Porphyromonas cangingivalis strain:COT-109_OH1386 Genome sequencing.</title>
        <authorList>
            <person name="Wallis C."/>
            <person name="Deusch O."/>
            <person name="O'Flynn C."/>
            <person name="Davis I."/>
            <person name="Jospin G."/>
            <person name="Darling A.E."/>
            <person name="Coil D.A."/>
            <person name="Alexiev A."/>
            <person name="Horsfall A."/>
            <person name="Kirkwood N."/>
            <person name="Harris S."/>
            <person name="Eisen J.A."/>
        </authorList>
    </citation>
    <scope>NUCLEOTIDE SEQUENCE [LARGE SCALE GENOMIC DNA]</scope>
    <source>
        <strain evidence="7">COT-109 OH1386</strain>
    </source>
</reference>
<dbReference type="Proteomes" id="UP000030125">
    <property type="component" value="Unassembled WGS sequence"/>
</dbReference>
<dbReference type="GO" id="GO:0016020">
    <property type="term" value="C:membrane"/>
    <property type="evidence" value="ECO:0007669"/>
    <property type="project" value="UniProtKB-SubCell"/>
</dbReference>
<name>A0A099WWK7_PORCN</name>
<dbReference type="InterPro" id="IPR003825">
    <property type="entry name" value="Colicin-V_CvpA"/>
</dbReference>
<accession>A0A099WWK7</accession>
<keyword evidence="3 5" id="KW-1133">Transmembrane helix</keyword>
<dbReference type="STRING" id="36874.HQ34_03950"/>
<keyword evidence="2 5" id="KW-0812">Transmembrane</keyword>
<evidence type="ECO:0000256" key="3">
    <source>
        <dbReference type="ARBA" id="ARBA00022989"/>
    </source>
</evidence>
<keyword evidence="7" id="KW-1185">Reference proteome</keyword>
<keyword evidence="4 5" id="KW-0472">Membrane</keyword>
<evidence type="ECO:0000313" key="6">
    <source>
        <dbReference type="EMBL" id="KGN80949.1"/>
    </source>
</evidence>
<dbReference type="GO" id="GO:0009403">
    <property type="term" value="P:toxin biosynthetic process"/>
    <property type="evidence" value="ECO:0007669"/>
    <property type="project" value="InterPro"/>
</dbReference>
<evidence type="ECO:0000256" key="5">
    <source>
        <dbReference type="SAM" id="Phobius"/>
    </source>
</evidence>